<keyword evidence="1" id="KW-0812">Transmembrane</keyword>
<organism evidence="3 4">
    <name type="scientific">Candidatus Andersenbacteria bacterium RIFCSPHIGHO2_12_FULL_45_11</name>
    <dbReference type="NCBI Taxonomy" id="1797281"/>
    <lineage>
        <taxon>Bacteria</taxon>
        <taxon>Candidatus Anderseniibacteriota</taxon>
    </lineage>
</organism>
<feature type="transmembrane region" description="Helical" evidence="1">
    <location>
        <begin position="7"/>
        <end position="29"/>
    </location>
</feature>
<gene>
    <name evidence="3" type="ORF">A3D99_00065</name>
</gene>
<dbReference type="AlphaFoldDB" id="A0A1G1X107"/>
<dbReference type="SUPFAM" id="SSF69322">
    <property type="entry name" value="Tricorn protease domain 2"/>
    <property type="match status" value="1"/>
</dbReference>
<dbReference type="Proteomes" id="UP000177528">
    <property type="component" value="Unassembled WGS sequence"/>
</dbReference>
<feature type="domain" description="PEGA" evidence="2">
    <location>
        <begin position="40"/>
        <end position="98"/>
    </location>
</feature>
<dbReference type="InterPro" id="IPR015943">
    <property type="entry name" value="WD40/YVTN_repeat-like_dom_sf"/>
</dbReference>
<comment type="caution">
    <text evidence="3">The sequence shown here is derived from an EMBL/GenBank/DDBJ whole genome shotgun (WGS) entry which is preliminary data.</text>
</comment>
<protein>
    <recommendedName>
        <fullName evidence="2">PEGA domain-containing protein</fullName>
    </recommendedName>
</protein>
<accession>A0A1G1X107</accession>
<dbReference type="Gene3D" id="2.120.10.30">
    <property type="entry name" value="TolB, C-terminal domain"/>
    <property type="match status" value="1"/>
</dbReference>
<dbReference type="Pfam" id="PF08308">
    <property type="entry name" value="PEGA"/>
    <property type="match status" value="1"/>
</dbReference>
<name>A0A1G1X107_9BACT</name>
<dbReference type="InterPro" id="IPR013229">
    <property type="entry name" value="PEGA"/>
</dbReference>
<keyword evidence="1" id="KW-0472">Membrane</keyword>
<keyword evidence="1" id="KW-1133">Transmembrane helix</keyword>
<dbReference type="EMBL" id="MHHR01000027">
    <property type="protein sequence ID" value="OGY33663.1"/>
    <property type="molecule type" value="Genomic_DNA"/>
</dbReference>
<evidence type="ECO:0000313" key="3">
    <source>
        <dbReference type="EMBL" id="OGY33663.1"/>
    </source>
</evidence>
<proteinExistence type="predicted"/>
<sequence>MKLYIRRILLIISCVLFAIVAPLIILYAMGYRGELVGVAIIDAAPRKAIVEVNGKLYGTLPRSIPNLLPGRVAVRVTKEGYAPWEKKIEILPGAATELRSIQLLPSNMDRDVLIPQSALFALSPTSRLLASVDAKNNLTIHDDTGVALTSPLQLSGNPTAISWSPNEAHLLITHTKQTYEIIQLDRSALQTVSAPAMVGGSSVAWDPSTTGRILLIDKKRSLIAYDIRTKEIEQVAQNINAYAISGRTLILQTIDNTLTSKRIGSTETQIHASDTQQGAQKIIPGSNGEIALLLGNNELTLVTKQKQIHHIAFGVQEAAWSPDGTTLLIQTADGALHTYVPEGANTGSTAPGELHLVARLSRPITNPQWLPDGNHILYGVDNNLIFSEIDTRDHAITTTIDTAYNASQYAAIEANGQSLLYIQKEKEPRSLVRTWLVVEGDR</sequence>
<dbReference type="InterPro" id="IPR011042">
    <property type="entry name" value="6-blade_b-propeller_TolB-like"/>
</dbReference>
<evidence type="ECO:0000313" key="4">
    <source>
        <dbReference type="Proteomes" id="UP000177528"/>
    </source>
</evidence>
<evidence type="ECO:0000259" key="2">
    <source>
        <dbReference type="Pfam" id="PF08308"/>
    </source>
</evidence>
<dbReference type="Gene3D" id="2.130.10.10">
    <property type="entry name" value="YVTN repeat-like/Quinoprotein amine dehydrogenase"/>
    <property type="match status" value="1"/>
</dbReference>
<evidence type="ECO:0000256" key="1">
    <source>
        <dbReference type="SAM" id="Phobius"/>
    </source>
</evidence>
<reference evidence="3 4" key="1">
    <citation type="journal article" date="2016" name="Nat. Commun.">
        <title>Thousands of microbial genomes shed light on interconnected biogeochemical processes in an aquifer system.</title>
        <authorList>
            <person name="Anantharaman K."/>
            <person name="Brown C.T."/>
            <person name="Hug L.A."/>
            <person name="Sharon I."/>
            <person name="Castelle C.J."/>
            <person name="Probst A.J."/>
            <person name="Thomas B.C."/>
            <person name="Singh A."/>
            <person name="Wilkins M.J."/>
            <person name="Karaoz U."/>
            <person name="Brodie E.L."/>
            <person name="Williams K.H."/>
            <person name="Hubbard S.S."/>
            <person name="Banfield J.F."/>
        </authorList>
    </citation>
    <scope>NUCLEOTIDE SEQUENCE [LARGE SCALE GENOMIC DNA]</scope>
</reference>